<dbReference type="GO" id="GO:0003677">
    <property type="term" value="F:DNA binding"/>
    <property type="evidence" value="ECO:0007669"/>
    <property type="project" value="InterPro"/>
</dbReference>
<dbReference type="Gene3D" id="1.10.443.10">
    <property type="entry name" value="Intergrase catalytic core"/>
    <property type="match status" value="1"/>
</dbReference>
<dbReference type="OrthoDB" id="292546at2"/>
<keyword evidence="1" id="KW-0233">DNA recombination</keyword>
<keyword evidence="3" id="KW-1185">Reference proteome</keyword>
<dbReference type="GO" id="GO:0006310">
    <property type="term" value="P:DNA recombination"/>
    <property type="evidence" value="ECO:0007669"/>
    <property type="project" value="UniProtKB-KW"/>
</dbReference>
<name>A0A225DVZ1_9BACT</name>
<protein>
    <recommendedName>
        <fullName evidence="4">Tyr recombinase domain-containing protein</fullName>
    </recommendedName>
</protein>
<gene>
    <name evidence="2" type="ORF">FRUB_05286</name>
</gene>
<dbReference type="RefSeq" id="WP_088256292.1">
    <property type="nucleotide sequence ID" value="NZ_NIDE01000008.1"/>
</dbReference>
<comment type="caution">
    <text evidence="2">The sequence shown here is derived from an EMBL/GenBank/DDBJ whole genome shotgun (WGS) entry which is preliminary data.</text>
</comment>
<proteinExistence type="predicted"/>
<reference evidence="3" key="1">
    <citation type="submission" date="2017-06" db="EMBL/GenBank/DDBJ databases">
        <title>Genome analysis of Fimbriiglobus ruber SP5, the first member of the order Planctomycetales with confirmed chitinolytic capability.</title>
        <authorList>
            <person name="Ravin N.V."/>
            <person name="Rakitin A.L."/>
            <person name="Ivanova A.A."/>
            <person name="Beletsky A.V."/>
            <person name="Kulichevskaya I.S."/>
            <person name="Mardanov A.V."/>
            <person name="Dedysh S.N."/>
        </authorList>
    </citation>
    <scope>NUCLEOTIDE SEQUENCE [LARGE SCALE GENOMIC DNA]</scope>
    <source>
        <strain evidence="3">SP5</strain>
    </source>
</reference>
<dbReference type="AlphaFoldDB" id="A0A225DVZ1"/>
<evidence type="ECO:0000313" key="3">
    <source>
        <dbReference type="Proteomes" id="UP000214646"/>
    </source>
</evidence>
<sequence length="214" mass="24192">MSAISIWVAWLLKKDRITVNPLDRVDVPTGGKKTKERRALSVHQIQKLLDAARARPLVAFHERFGTEVAPTVRQRERAQKKRDAATADLVAVGRERALVYKTAVYTGLRLGEIASLRPCHLELDRKPFPRLQILGKLTKNGQQARLLLVPAFAEELTDWIRDTKKKPDDLLFHVPQASVRIMQKDLKLVGHLGRAWPFGLRSGRRVVAPEPPSL</sequence>
<dbReference type="InterPro" id="IPR013762">
    <property type="entry name" value="Integrase-like_cat_sf"/>
</dbReference>
<dbReference type="SUPFAM" id="SSF56349">
    <property type="entry name" value="DNA breaking-rejoining enzymes"/>
    <property type="match status" value="1"/>
</dbReference>
<dbReference type="InterPro" id="IPR011010">
    <property type="entry name" value="DNA_brk_join_enz"/>
</dbReference>
<evidence type="ECO:0000313" key="2">
    <source>
        <dbReference type="EMBL" id="OWK40367.1"/>
    </source>
</evidence>
<accession>A0A225DVZ1</accession>
<organism evidence="2 3">
    <name type="scientific">Fimbriiglobus ruber</name>
    <dbReference type="NCBI Taxonomy" id="1908690"/>
    <lineage>
        <taxon>Bacteria</taxon>
        <taxon>Pseudomonadati</taxon>
        <taxon>Planctomycetota</taxon>
        <taxon>Planctomycetia</taxon>
        <taxon>Gemmatales</taxon>
        <taxon>Gemmataceae</taxon>
        <taxon>Fimbriiglobus</taxon>
    </lineage>
</organism>
<evidence type="ECO:0008006" key="4">
    <source>
        <dbReference type="Google" id="ProtNLM"/>
    </source>
</evidence>
<evidence type="ECO:0000256" key="1">
    <source>
        <dbReference type="ARBA" id="ARBA00023172"/>
    </source>
</evidence>
<dbReference type="Proteomes" id="UP000214646">
    <property type="component" value="Unassembled WGS sequence"/>
</dbReference>
<dbReference type="EMBL" id="NIDE01000008">
    <property type="protein sequence ID" value="OWK40367.1"/>
    <property type="molecule type" value="Genomic_DNA"/>
</dbReference>
<dbReference type="GO" id="GO:0015074">
    <property type="term" value="P:DNA integration"/>
    <property type="evidence" value="ECO:0007669"/>
    <property type="project" value="InterPro"/>
</dbReference>